<proteinExistence type="evidence at transcript level"/>
<evidence type="ECO:0000256" key="4">
    <source>
        <dbReference type="ARBA" id="ARBA00023002"/>
    </source>
</evidence>
<reference evidence="7" key="1">
    <citation type="journal article" date="2018" name="Genome Biol. Evol.">
        <title>Nephromyces encodes a urate metabolism pathway and predicted peroxisomes, demonstrating these are not ancient losses of apicomplexans.</title>
        <authorList>
            <person name="Paight C."/>
            <person name="Slamovits C.H."/>
            <person name="Saffo M.B."/>
            <person name="Lane C.E."/>
        </authorList>
    </citation>
    <scope>NUCLEOTIDE SEQUENCE</scope>
    <source>
        <strain evidence="7">Neph103</strain>
    </source>
</reference>
<keyword evidence="2" id="KW-0285">Flavoprotein</keyword>
<evidence type="ECO:0000313" key="7">
    <source>
        <dbReference type="EMBL" id="AZL94550.1"/>
    </source>
</evidence>
<name>A0A3S8V380_9APIC</name>
<dbReference type="InterPro" id="IPR012133">
    <property type="entry name" value="Alpha-hydoxy_acid_DH_FMN"/>
</dbReference>
<feature type="domain" description="FMN hydroxy acid dehydrogenase" evidence="6">
    <location>
        <begin position="1"/>
        <end position="160"/>
    </location>
</feature>
<dbReference type="EMBL" id="MK265872">
    <property type="protein sequence ID" value="AZL94550.1"/>
    <property type="molecule type" value="mRNA"/>
</dbReference>
<dbReference type="AlphaFoldDB" id="A0A3S8V380"/>
<dbReference type="GO" id="GO:0016491">
    <property type="term" value="F:oxidoreductase activity"/>
    <property type="evidence" value="ECO:0007669"/>
    <property type="project" value="UniProtKB-KW"/>
</dbReference>
<dbReference type="CDD" id="cd02809">
    <property type="entry name" value="alpha_hydroxyacid_oxid_FMN"/>
    <property type="match status" value="1"/>
</dbReference>
<dbReference type="InterPro" id="IPR013785">
    <property type="entry name" value="Aldolase_TIM"/>
</dbReference>
<comment type="similarity">
    <text evidence="5">Belongs to the FMN-dependent alpha-hydroxy acid dehydrogenase family.</text>
</comment>
<dbReference type="InterPro" id="IPR037396">
    <property type="entry name" value="FMN_HAD"/>
</dbReference>
<dbReference type="GO" id="GO:0010181">
    <property type="term" value="F:FMN binding"/>
    <property type="evidence" value="ECO:0007669"/>
    <property type="project" value="InterPro"/>
</dbReference>
<evidence type="ECO:0000256" key="5">
    <source>
        <dbReference type="ARBA" id="ARBA00024042"/>
    </source>
</evidence>
<dbReference type="Pfam" id="PF01070">
    <property type="entry name" value="FMN_dh"/>
    <property type="match status" value="1"/>
</dbReference>
<dbReference type="InterPro" id="IPR000262">
    <property type="entry name" value="FMN-dep_DH"/>
</dbReference>
<dbReference type="PANTHER" id="PTHR10578">
    <property type="entry name" value="S -2-HYDROXY-ACID OXIDASE-RELATED"/>
    <property type="match status" value="1"/>
</dbReference>
<dbReference type="PANTHER" id="PTHR10578:SF107">
    <property type="entry name" value="2-HYDROXYACID OXIDASE 1"/>
    <property type="match status" value="1"/>
</dbReference>
<organism evidence="7">
    <name type="scientific">Nephromyces sp. MMRI</name>
    <dbReference type="NCBI Taxonomy" id="2496275"/>
    <lineage>
        <taxon>Eukaryota</taxon>
        <taxon>Sar</taxon>
        <taxon>Alveolata</taxon>
        <taxon>Apicomplexa</taxon>
        <taxon>Aconoidasida</taxon>
        <taxon>Nephromycida</taxon>
        <taxon>Nephromyces</taxon>
    </lineage>
</organism>
<keyword evidence="4" id="KW-0560">Oxidoreductase</keyword>
<evidence type="ECO:0000256" key="2">
    <source>
        <dbReference type="ARBA" id="ARBA00022630"/>
    </source>
</evidence>
<dbReference type="Gene3D" id="3.20.20.70">
    <property type="entry name" value="Aldolase class I"/>
    <property type="match status" value="1"/>
</dbReference>
<evidence type="ECO:0000256" key="1">
    <source>
        <dbReference type="ARBA" id="ARBA00001917"/>
    </source>
</evidence>
<dbReference type="PROSITE" id="PS51349">
    <property type="entry name" value="FMN_HYDROXY_ACID_DH_2"/>
    <property type="match status" value="1"/>
</dbReference>
<protein>
    <submittedName>
        <fullName evidence="7">Hydroxyacid oxidase</fullName>
    </submittedName>
</protein>
<evidence type="ECO:0000259" key="6">
    <source>
        <dbReference type="PROSITE" id="PS51349"/>
    </source>
</evidence>
<dbReference type="SUPFAM" id="SSF51395">
    <property type="entry name" value="FMN-linked oxidoreductases"/>
    <property type="match status" value="1"/>
</dbReference>
<sequence length="160" mass="17420">MHNLLNSADHSITWEDLAWIKEISQLPLIVKGILNAEDAELALKFGADAVWITNHGGRQIDGCRTAIEVLPEVCEALKGSEIEIYVDGGVRKGSDVYKALALGADHVFIGRPVLYGLASGGQQGVSAVINILHDELQRNMQLSGKVSIKNITRTSVMFRK</sequence>
<comment type="cofactor">
    <cofactor evidence="1">
        <name>FMN</name>
        <dbReference type="ChEBI" id="CHEBI:58210"/>
    </cofactor>
</comment>
<accession>A0A3S8V380</accession>
<evidence type="ECO:0000256" key="3">
    <source>
        <dbReference type="ARBA" id="ARBA00022643"/>
    </source>
</evidence>
<keyword evidence="3" id="KW-0288">FMN</keyword>